<dbReference type="Proteomes" id="UP001174691">
    <property type="component" value="Unassembled WGS sequence"/>
</dbReference>
<protein>
    <submittedName>
        <fullName evidence="2">Uncharacterized protein</fullName>
    </submittedName>
</protein>
<gene>
    <name evidence="2" type="ORF">NKR19_g7486</name>
</gene>
<dbReference type="EMBL" id="JANBVN010000132">
    <property type="protein sequence ID" value="KAJ9139283.1"/>
    <property type="molecule type" value="Genomic_DNA"/>
</dbReference>
<evidence type="ECO:0000313" key="3">
    <source>
        <dbReference type="Proteomes" id="UP001174691"/>
    </source>
</evidence>
<reference evidence="2" key="1">
    <citation type="submission" date="2022-07" db="EMBL/GenBank/DDBJ databases">
        <title>Fungi with potential for degradation of polypropylene.</title>
        <authorList>
            <person name="Gostincar C."/>
        </authorList>
    </citation>
    <scope>NUCLEOTIDE SEQUENCE</scope>
    <source>
        <strain evidence="2">EXF-13287</strain>
    </source>
</reference>
<name>A0AA38RA88_9PEZI</name>
<evidence type="ECO:0000256" key="1">
    <source>
        <dbReference type="SAM" id="MobiDB-lite"/>
    </source>
</evidence>
<organism evidence="2 3">
    <name type="scientific">Coniochaeta hoffmannii</name>
    <dbReference type="NCBI Taxonomy" id="91930"/>
    <lineage>
        <taxon>Eukaryota</taxon>
        <taxon>Fungi</taxon>
        <taxon>Dikarya</taxon>
        <taxon>Ascomycota</taxon>
        <taxon>Pezizomycotina</taxon>
        <taxon>Sordariomycetes</taxon>
        <taxon>Sordariomycetidae</taxon>
        <taxon>Coniochaetales</taxon>
        <taxon>Coniochaetaceae</taxon>
        <taxon>Coniochaeta</taxon>
    </lineage>
</organism>
<sequence>MGFKDSRTPSQQSKPTGHRQRALFARTSLQQLEVKPRQAVEYSTVPSCWPGSHDWMLTSSIHARMRDRENPDSQTRDSIQSWILWPEAWAHTGCSLKQ</sequence>
<proteinExistence type="predicted"/>
<feature type="region of interest" description="Disordered" evidence="1">
    <location>
        <begin position="1"/>
        <end position="21"/>
    </location>
</feature>
<keyword evidence="3" id="KW-1185">Reference proteome</keyword>
<dbReference type="AlphaFoldDB" id="A0AA38RA88"/>
<evidence type="ECO:0000313" key="2">
    <source>
        <dbReference type="EMBL" id="KAJ9139283.1"/>
    </source>
</evidence>
<comment type="caution">
    <text evidence="2">The sequence shown here is derived from an EMBL/GenBank/DDBJ whole genome shotgun (WGS) entry which is preliminary data.</text>
</comment>
<accession>A0AA38RA88</accession>